<dbReference type="AlphaFoldDB" id="A0A0N0U5M8"/>
<dbReference type="Proteomes" id="UP000053105">
    <property type="component" value="Unassembled WGS sequence"/>
</dbReference>
<sequence>MEERCTLHGVGFPPTITRPPRGCLASLAASKGIGETLPVSQAPTSFSGKVLTYDKPANLGDAFTRFVPALQLCHDFDITLFRRTRREIWIALLNILSSVKCDVNMAPGYAGC</sequence>
<proteinExistence type="predicted"/>
<evidence type="ECO:0000313" key="1">
    <source>
        <dbReference type="EMBL" id="KOX74824.1"/>
    </source>
</evidence>
<protein>
    <submittedName>
        <fullName evidence="1">Uncharacterized protein</fullName>
    </submittedName>
</protein>
<name>A0A0N0U5M8_9HYME</name>
<gene>
    <name evidence="1" type="ORF">WN51_13640</name>
</gene>
<evidence type="ECO:0000313" key="2">
    <source>
        <dbReference type="Proteomes" id="UP000053105"/>
    </source>
</evidence>
<reference evidence="1 2" key="1">
    <citation type="submission" date="2015-07" db="EMBL/GenBank/DDBJ databases">
        <title>The genome of Melipona quadrifasciata.</title>
        <authorList>
            <person name="Pan H."/>
            <person name="Kapheim K."/>
        </authorList>
    </citation>
    <scope>NUCLEOTIDE SEQUENCE [LARGE SCALE GENOMIC DNA]</scope>
    <source>
        <strain evidence="1">0111107301</strain>
        <tissue evidence="1">Whole body</tissue>
    </source>
</reference>
<keyword evidence="2" id="KW-1185">Reference proteome</keyword>
<accession>A0A0N0U5M8</accession>
<dbReference type="EMBL" id="KQ435779">
    <property type="protein sequence ID" value="KOX74824.1"/>
    <property type="molecule type" value="Genomic_DNA"/>
</dbReference>
<organism evidence="1 2">
    <name type="scientific">Melipona quadrifasciata</name>
    <dbReference type="NCBI Taxonomy" id="166423"/>
    <lineage>
        <taxon>Eukaryota</taxon>
        <taxon>Metazoa</taxon>
        <taxon>Ecdysozoa</taxon>
        <taxon>Arthropoda</taxon>
        <taxon>Hexapoda</taxon>
        <taxon>Insecta</taxon>
        <taxon>Pterygota</taxon>
        <taxon>Neoptera</taxon>
        <taxon>Endopterygota</taxon>
        <taxon>Hymenoptera</taxon>
        <taxon>Apocrita</taxon>
        <taxon>Aculeata</taxon>
        <taxon>Apoidea</taxon>
        <taxon>Anthophila</taxon>
        <taxon>Apidae</taxon>
        <taxon>Melipona</taxon>
    </lineage>
</organism>